<reference evidence="2" key="1">
    <citation type="submission" date="2016-11" db="UniProtKB">
        <authorList>
            <consortium name="WormBaseParasite"/>
        </authorList>
    </citation>
    <scope>IDENTIFICATION</scope>
</reference>
<keyword evidence="1" id="KW-1185">Reference proteome</keyword>
<accession>A0A1I7X215</accession>
<evidence type="ECO:0000313" key="1">
    <source>
        <dbReference type="Proteomes" id="UP000095283"/>
    </source>
</evidence>
<name>A0A1I7X215_HETBA</name>
<evidence type="ECO:0000313" key="2">
    <source>
        <dbReference type="WBParaSite" id="Hba_11484"/>
    </source>
</evidence>
<organism evidence="1 2">
    <name type="scientific">Heterorhabditis bacteriophora</name>
    <name type="common">Entomopathogenic nematode worm</name>
    <dbReference type="NCBI Taxonomy" id="37862"/>
    <lineage>
        <taxon>Eukaryota</taxon>
        <taxon>Metazoa</taxon>
        <taxon>Ecdysozoa</taxon>
        <taxon>Nematoda</taxon>
        <taxon>Chromadorea</taxon>
        <taxon>Rhabditida</taxon>
        <taxon>Rhabditina</taxon>
        <taxon>Rhabditomorpha</taxon>
        <taxon>Strongyloidea</taxon>
        <taxon>Heterorhabditidae</taxon>
        <taxon>Heterorhabditis</taxon>
    </lineage>
</organism>
<dbReference type="WBParaSite" id="Hba_11484">
    <property type="protein sequence ID" value="Hba_11484"/>
    <property type="gene ID" value="Hba_11484"/>
</dbReference>
<sequence>MTTITIVYQLLSEVDVQSTDYFKHNITNVLSLLASFQSGQYFSFIRLTNSTLNDTTFNSI</sequence>
<proteinExistence type="predicted"/>
<protein>
    <submittedName>
        <fullName evidence="2">Uncharacterized protein</fullName>
    </submittedName>
</protein>
<dbReference type="Proteomes" id="UP000095283">
    <property type="component" value="Unplaced"/>
</dbReference>
<dbReference type="AlphaFoldDB" id="A0A1I7X215"/>